<evidence type="ECO:0008006" key="3">
    <source>
        <dbReference type="Google" id="ProtNLM"/>
    </source>
</evidence>
<proteinExistence type="predicted"/>
<keyword evidence="2" id="KW-1185">Reference proteome</keyword>
<accession>A0ABS2NLY1</accession>
<organism evidence="1 2">
    <name type="scientific">Alkaliphilus hydrothermalis</name>
    <dbReference type="NCBI Taxonomy" id="1482730"/>
    <lineage>
        <taxon>Bacteria</taxon>
        <taxon>Bacillati</taxon>
        <taxon>Bacillota</taxon>
        <taxon>Clostridia</taxon>
        <taxon>Peptostreptococcales</taxon>
        <taxon>Natronincolaceae</taxon>
        <taxon>Alkaliphilus</taxon>
    </lineage>
</organism>
<sequence length="126" mass="14122">MAIMTGIICGDVVYRSISQTNNAEASNGQSNHVINENVEFGRYDADRTLTFMIQEQKKINVTINAQLGAGAITFYIMSPDKEVLYEKGGQKIEDHIQLDVYEGTWYWRIVCEEGEDGTYSISGIAE</sequence>
<protein>
    <recommendedName>
        <fullName evidence="3">DUF3244 domain-containing protein</fullName>
    </recommendedName>
</protein>
<gene>
    <name evidence="1" type="ORF">JOC73_000458</name>
</gene>
<dbReference type="RefSeq" id="WP_204400233.1">
    <property type="nucleotide sequence ID" value="NZ_JAFBEE010000002.1"/>
</dbReference>
<evidence type="ECO:0000313" key="1">
    <source>
        <dbReference type="EMBL" id="MBM7613949.1"/>
    </source>
</evidence>
<evidence type="ECO:0000313" key="2">
    <source>
        <dbReference type="Proteomes" id="UP001314796"/>
    </source>
</evidence>
<name>A0ABS2NLY1_9FIRM</name>
<reference evidence="1 2" key="1">
    <citation type="submission" date="2021-01" db="EMBL/GenBank/DDBJ databases">
        <title>Genomic Encyclopedia of Type Strains, Phase IV (KMG-IV): sequencing the most valuable type-strain genomes for metagenomic binning, comparative biology and taxonomic classification.</title>
        <authorList>
            <person name="Goeker M."/>
        </authorList>
    </citation>
    <scope>NUCLEOTIDE SEQUENCE [LARGE SCALE GENOMIC DNA]</scope>
    <source>
        <strain evidence="1 2">DSM 25890</strain>
    </source>
</reference>
<dbReference type="EMBL" id="JAFBEE010000002">
    <property type="protein sequence ID" value="MBM7613949.1"/>
    <property type="molecule type" value="Genomic_DNA"/>
</dbReference>
<dbReference type="Proteomes" id="UP001314796">
    <property type="component" value="Unassembled WGS sequence"/>
</dbReference>
<comment type="caution">
    <text evidence="1">The sequence shown here is derived from an EMBL/GenBank/DDBJ whole genome shotgun (WGS) entry which is preliminary data.</text>
</comment>